<accession>A0ABP5EHJ6</accession>
<reference evidence="2" key="1">
    <citation type="journal article" date="2019" name="Int. J. Syst. Evol. Microbiol.">
        <title>The Global Catalogue of Microorganisms (GCM) 10K type strain sequencing project: providing services to taxonomists for standard genome sequencing and annotation.</title>
        <authorList>
            <consortium name="The Broad Institute Genomics Platform"/>
            <consortium name="The Broad Institute Genome Sequencing Center for Infectious Disease"/>
            <person name="Wu L."/>
            <person name="Ma J."/>
        </authorList>
    </citation>
    <scope>NUCLEOTIDE SEQUENCE [LARGE SCALE GENOMIC DNA]</scope>
    <source>
        <strain evidence="2">JCM 14902</strain>
    </source>
</reference>
<dbReference type="EMBL" id="BAAAOH010000001">
    <property type="protein sequence ID" value="GAA1998641.1"/>
    <property type="molecule type" value="Genomic_DNA"/>
</dbReference>
<sequence>MVMSALRQQPVGRRLFIDAIVNNLPIAPDFSAGHQVQRITDAAVTSHETSTAQNL</sequence>
<evidence type="ECO:0000313" key="1">
    <source>
        <dbReference type="EMBL" id="GAA1998641.1"/>
    </source>
</evidence>
<protein>
    <submittedName>
        <fullName evidence="1">Uncharacterized protein</fullName>
    </submittedName>
</protein>
<dbReference type="Proteomes" id="UP001500326">
    <property type="component" value="Unassembled WGS sequence"/>
</dbReference>
<name>A0ABP5EHJ6_9MICO</name>
<proteinExistence type="predicted"/>
<gene>
    <name evidence="1" type="ORF">GCM10009777_39920</name>
</gene>
<comment type="caution">
    <text evidence="1">The sequence shown here is derived from an EMBL/GenBank/DDBJ whole genome shotgun (WGS) entry which is preliminary data.</text>
</comment>
<organism evidence="1 2">
    <name type="scientific">Microbacterium pumilum</name>
    <dbReference type="NCBI Taxonomy" id="344165"/>
    <lineage>
        <taxon>Bacteria</taxon>
        <taxon>Bacillati</taxon>
        <taxon>Actinomycetota</taxon>
        <taxon>Actinomycetes</taxon>
        <taxon>Micrococcales</taxon>
        <taxon>Microbacteriaceae</taxon>
        <taxon>Microbacterium</taxon>
    </lineage>
</organism>
<evidence type="ECO:0000313" key="2">
    <source>
        <dbReference type="Proteomes" id="UP001500326"/>
    </source>
</evidence>
<keyword evidence="2" id="KW-1185">Reference proteome</keyword>